<dbReference type="PANTHER" id="PTHR43744">
    <property type="entry name" value="ABC TRANSPORTER PERMEASE PROTEIN MG189-RELATED-RELATED"/>
    <property type="match status" value="1"/>
</dbReference>
<comment type="caution">
    <text evidence="14">The sequence shown here is derived from an EMBL/GenBank/DDBJ whole genome shotgun (WGS) entry which is preliminary data.</text>
</comment>
<feature type="transmembrane region" description="Helical" evidence="11">
    <location>
        <begin position="75"/>
        <end position="97"/>
    </location>
</feature>
<dbReference type="InterPro" id="IPR000515">
    <property type="entry name" value="MetI-like"/>
</dbReference>
<organism evidence="14 15">
    <name type="scientific">Pleomorphomonas diazotrophica</name>
    <dbReference type="NCBI Taxonomy" id="1166257"/>
    <lineage>
        <taxon>Bacteria</taxon>
        <taxon>Pseudomonadati</taxon>
        <taxon>Pseudomonadota</taxon>
        <taxon>Alphaproteobacteria</taxon>
        <taxon>Hyphomicrobiales</taxon>
        <taxon>Pleomorphomonadaceae</taxon>
        <taxon>Pleomorphomonas</taxon>
    </lineage>
</organism>
<dbReference type="AlphaFoldDB" id="A0A1I4S5V8"/>
<gene>
    <name evidence="12" type="primary">ugpE</name>
    <name evidence="14" type="ORF">CXZ10_07040</name>
</gene>
<dbReference type="OrthoDB" id="9804370at2"/>
<reference evidence="14 15" key="1">
    <citation type="submission" date="2017-12" db="EMBL/GenBank/DDBJ databases">
        <title>Anaerobic carbon monoxide metabolism by Pleomorphomonas carboxyditropha sp. nov., a new mesophilic hydrogenogenic carboxidotroph.</title>
        <authorList>
            <person name="Esquivel-Elizondo S."/>
            <person name="Krajmalnik-Brown R."/>
        </authorList>
    </citation>
    <scope>NUCLEOTIDE SEQUENCE [LARGE SCALE GENOMIC DNA]</scope>
    <source>
        <strain evidence="14 15">R5-392</strain>
    </source>
</reference>
<dbReference type="Gene3D" id="1.10.3720.10">
    <property type="entry name" value="MetI-like"/>
    <property type="match status" value="1"/>
</dbReference>
<evidence type="ECO:0000256" key="8">
    <source>
        <dbReference type="ARBA" id="ARBA00022989"/>
    </source>
</evidence>
<protein>
    <recommendedName>
        <fullName evidence="4 12">sn-glycerol-3-phosphate transport system permease protein UgpE</fullName>
    </recommendedName>
</protein>
<evidence type="ECO:0000256" key="5">
    <source>
        <dbReference type="ARBA" id="ARBA00022448"/>
    </source>
</evidence>
<evidence type="ECO:0000256" key="2">
    <source>
        <dbReference type="ARBA" id="ARBA00009306"/>
    </source>
</evidence>
<evidence type="ECO:0000256" key="9">
    <source>
        <dbReference type="ARBA" id="ARBA00023136"/>
    </source>
</evidence>
<evidence type="ECO:0000256" key="10">
    <source>
        <dbReference type="ARBA" id="ARBA00037054"/>
    </source>
</evidence>
<feature type="transmembrane region" description="Helical" evidence="11">
    <location>
        <begin position="12"/>
        <end position="33"/>
    </location>
</feature>
<proteinExistence type="inferred from homology"/>
<feature type="transmembrane region" description="Helical" evidence="11">
    <location>
        <begin position="109"/>
        <end position="128"/>
    </location>
</feature>
<keyword evidence="6 12" id="KW-1003">Cell membrane</keyword>
<dbReference type="CDD" id="cd06261">
    <property type="entry name" value="TM_PBP2"/>
    <property type="match status" value="1"/>
</dbReference>
<evidence type="ECO:0000313" key="14">
    <source>
        <dbReference type="EMBL" id="PKR89928.1"/>
    </source>
</evidence>
<dbReference type="PROSITE" id="PS50928">
    <property type="entry name" value="ABC_TM1"/>
    <property type="match status" value="1"/>
</dbReference>
<name>A0A1I4S5V8_9HYPH</name>
<evidence type="ECO:0000256" key="4">
    <source>
        <dbReference type="ARBA" id="ARBA00020515"/>
    </source>
</evidence>
<evidence type="ECO:0000256" key="1">
    <source>
        <dbReference type="ARBA" id="ARBA00004651"/>
    </source>
</evidence>
<dbReference type="Proteomes" id="UP000233491">
    <property type="component" value="Unassembled WGS sequence"/>
</dbReference>
<dbReference type="SUPFAM" id="SSF161098">
    <property type="entry name" value="MetI-like"/>
    <property type="match status" value="1"/>
</dbReference>
<feature type="domain" description="ABC transmembrane type-1" evidence="13">
    <location>
        <begin position="71"/>
        <end position="262"/>
    </location>
</feature>
<accession>A0A1I4S5V8</accession>
<keyword evidence="5 11" id="KW-0813">Transport</keyword>
<keyword evidence="12" id="KW-0997">Cell inner membrane</keyword>
<evidence type="ECO:0000259" key="13">
    <source>
        <dbReference type="PROSITE" id="PS50928"/>
    </source>
</evidence>
<keyword evidence="9 11" id="KW-0472">Membrane</keyword>
<dbReference type="InterPro" id="IPR035906">
    <property type="entry name" value="MetI-like_sf"/>
</dbReference>
<keyword evidence="15" id="KW-1185">Reference proteome</keyword>
<keyword evidence="7 11" id="KW-0812">Transmembrane</keyword>
<evidence type="ECO:0000256" key="12">
    <source>
        <dbReference type="RuleBase" id="RU363056"/>
    </source>
</evidence>
<evidence type="ECO:0000256" key="7">
    <source>
        <dbReference type="ARBA" id="ARBA00022692"/>
    </source>
</evidence>
<dbReference type="EMBL" id="PJNW01000003">
    <property type="protein sequence ID" value="PKR89928.1"/>
    <property type="molecule type" value="Genomic_DNA"/>
</dbReference>
<comment type="similarity">
    <text evidence="2 11">Belongs to the binding-protein-dependent transport system permease family.</text>
</comment>
<evidence type="ECO:0000256" key="11">
    <source>
        <dbReference type="RuleBase" id="RU363032"/>
    </source>
</evidence>
<sequence>MRLIESRTTFVLTYTALAILLLITLFPIALLVLNSLKPATQIVQSPLAWPEVYRWDNFVRAWNDARFGTTMLNSAMLAALTIVLVCSTGSLTAYVLARRKIKSWKIVTFYLLATTTAPIQLFLFPLYFGFAKLGLINNVFAVSLIYTAIYSPFAVMLLRTYFLAVPKELEEAALIDGATHWQVFSKVMLPIVSPGILTVALIIGLYSWNEFLIATTFLQRTDRLTAVVSFFLLSGQYTSDWGEIMAAALIIVLPVIVLFIALQRRFIEGMAGGSVKG</sequence>
<evidence type="ECO:0000313" key="15">
    <source>
        <dbReference type="Proteomes" id="UP000233491"/>
    </source>
</evidence>
<dbReference type="GO" id="GO:0055085">
    <property type="term" value="P:transmembrane transport"/>
    <property type="evidence" value="ECO:0007669"/>
    <property type="project" value="InterPro"/>
</dbReference>
<keyword evidence="8 11" id="KW-1133">Transmembrane helix</keyword>
<dbReference type="Pfam" id="PF00528">
    <property type="entry name" value="BPD_transp_1"/>
    <property type="match status" value="1"/>
</dbReference>
<feature type="transmembrane region" description="Helical" evidence="11">
    <location>
        <begin position="183"/>
        <end position="208"/>
    </location>
</feature>
<comment type="subcellular location">
    <subcellularLocation>
        <location evidence="12">Cell inner membrane</location>
        <topology evidence="12">Multi-pass membrane protein</topology>
    </subcellularLocation>
    <subcellularLocation>
        <location evidence="1 11">Cell membrane</location>
        <topology evidence="1 11">Multi-pass membrane protein</topology>
    </subcellularLocation>
</comment>
<feature type="transmembrane region" description="Helical" evidence="11">
    <location>
        <begin position="140"/>
        <end position="162"/>
    </location>
</feature>
<comment type="subunit">
    <text evidence="3 12">The complex is composed of two ATP-binding proteins (UgpC), two transmembrane proteins (UgpA and UgpE) and a solute-binding protein (UgpB).</text>
</comment>
<dbReference type="PANTHER" id="PTHR43744:SF8">
    <property type="entry name" value="SN-GLYCEROL-3-PHOSPHATE TRANSPORT SYSTEM PERMEASE PROTEIN UGPE"/>
    <property type="match status" value="1"/>
</dbReference>
<dbReference type="GO" id="GO:0005886">
    <property type="term" value="C:plasma membrane"/>
    <property type="evidence" value="ECO:0007669"/>
    <property type="project" value="UniProtKB-SubCell"/>
</dbReference>
<comment type="function">
    <text evidence="10 12">Part of the ABC transporter complex UgpBAEC involved in sn-glycerol-3-phosphate (G3P) import. Probably responsible for the translocation of the substrate across the membrane.</text>
</comment>
<evidence type="ECO:0000256" key="6">
    <source>
        <dbReference type="ARBA" id="ARBA00022475"/>
    </source>
</evidence>
<evidence type="ECO:0000256" key="3">
    <source>
        <dbReference type="ARBA" id="ARBA00011557"/>
    </source>
</evidence>
<feature type="transmembrane region" description="Helical" evidence="11">
    <location>
        <begin position="244"/>
        <end position="262"/>
    </location>
</feature>
<dbReference type="RefSeq" id="WP_101288440.1">
    <property type="nucleotide sequence ID" value="NZ_FOUQ01000003.1"/>
</dbReference>